<evidence type="ECO:0000259" key="2">
    <source>
        <dbReference type="Pfam" id="PF06580"/>
    </source>
</evidence>
<dbReference type="Pfam" id="PF06580">
    <property type="entry name" value="His_kinase"/>
    <property type="match status" value="1"/>
</dbReference>
<name>A0A7U3ZMN8_RUNSL</name>
<proteinExistence type="predicted"/>
<evidence type="ECO:0000256" key="1">
    <source>
        <dbReference type="SAM" id="Phobius"/>
    </source>
</evidence>
<feature type="transmembrane region" description="Helical" evidence="1">
    <location>
        <begin position="12"/>
        <end position="31"/>
    </location>
</feature>
<reference evidence="3 4" key="2">
    <citation type="journal article" date="2012" name="Stand. Genomic Sci.">
        <title>Complete genome sequence of the aquatic bacterium Runella slithyformis type strain (LSU 4(T)).</title>
        <authorList>
            <person name="Copeland A."/>
            <person name="Zhang X."/>
            <person name="Misra M."/>
            <person name="Lapidus A."/>
            <person name="Nolan M."/>
            <person name="Lucas S."/>
            <person name="Deshpande S."/>
            <person name="Cheng J.F."/>
            <person name="Tapia R."/>
            <person name="Goodwin L.A."/>
            <person name="Pitluck S."/>
            <person name="Liolios K."/>
            <person name="Pagani I."/>
            <person name="Ivanova N."/>
            <person name="Mikhailova N."/>
            <person name="Pati A."/>
            <person name="Chen A."/>
            <person name="Palaniappan K."/>
            <person name="Land M."/>
            <person name="Hauser L."/>
            <person name="Pan C."/>
            <person name="Jeffries C.D."/>
            <person name="Detter J.C."/>
            <person name="Brambilla E.M."/>
            <person name="Rohde M."/>
            <person name="Djao O.D."/>
            <person name="Goker M."/>
            <person name="Sikorski J."/>
            <person name="Tindall B.J."/>
            <person name="Woyke T."/>
            <person name="Bristow J."/>
            <person name="Eisen J.A."/>
            <person name="Markowitz V."/>
            <person name="Hugenholtz P."/>
            <person name="Kyrpides N.C."/>
            <person name="Klenk H.P."/>
            <person name="Mavromatis K."/>
        </authorList>
    </citation>
    <scope>NUCLEOTIDE SEQUENCE [LARGE SCALE GENOMIC DNA]</scope>
    <source>
        <strain evidence="4">ATCC 29530 / DSM 19594 / LMG 11500 / NCIMB 11436 / LSU 4</strain>
    </source>
</reference>
<reference evidence="4" key="1">
    <citation type="submission" date="2011-06" db="EMBL/GenBank/DDBJ databases">
        <title>The complete genome of chromosome of Runella slithyformis DSM 19594.</title>
        <authorList>
            <consortium name="US DOE Joint Genome Institute (JGI-PGF)"/>
            <person name="Lucas S."/>
            <person name="Han J."/>
            <person name="Lapidus A."/>
            <person name="Bruce D."/>
            <person name="Goodwin L."/>
            <person name="Pitluck S."/>
            <person name="Peters L."/>
            <person name="Kyrpides N."/>
            <person name="Mavromatis K."/>
            <person name="Ivanova N."/>
            <person name="Ovchinnikova G."/>
            <person name="Zhang X."/>
            <person name="Misra M."/>
            <person name="Detter J.C."/>
            <person name="Tapia R."/>
            <person name="Han C."/>
            <person name="Land M."/>
            <person name="Hauser L."/>
            <person name="Markowitz V."/>
            <person name="Cheng J.-F."/>
            <person name="Hugenholtz P."/>
            <person name="Woyke T."/>
            <person name="Wu D."/>
            <person name="Tindall B."/>
            <person name="Faehrich R."/>
            <person name="Brambilla E."/>
            <person name="Klenk H.-P."/>
            <person name="Eisen J.A."/>
        </authorList>
    </citation>
    <scope>NUCLEOTIDE SEQUENCE [LARGE SCALE GENOMIC DNA]</scope>
    <source>
        <strain evidence="4">ATCC 29530 / DSM 19594 / LMG 11500 / NCIMB 11436 / LSU 4</strain>
    </source>
</reference>
<protein>
    <submittedName>
        <fullName evidence="3">Signal transduction histidine kinase</fullName>
    </submittedName>
</protein>
<gene>
    <name evidence="3" type="ordered locus">Runsl_3672</name>
</gene>
<dbReference type="PANTHER" id="PTHR34220">
    <property type="entry name" value="SENSOR HISTIDINE KINASE YPDA"/>
    <property type="match status" value="1"/>
</dbReference>
<dbReference type="GO" id="GO:0000155">
    <property type="term" value="F:phosphorelay sensor kinase activity"/>
    <property type="evidence" value="ECO:0007669"/>
    <property type="project" value="InterPro"/>
</dbReference>
<dbReference type="AlphaFoldDB" id="A0A7U3ZMN8"/>
<keyword evidence="1" id="KW-1133">Transmembrane helix</keyword>
<feature type="domain" description="Signal transduction histidine kinase internal region" evidence="2">
    <location>
        <begin position="161"/>
        <end position="239"/>
    </location>
</feature>
<dbReference type="InterPro" id="IPR010559">
    <property type="entry name" value="Sig_transdc_His_kin_internal"/>
</dbReference>
<feature type="transmembrane region" description="Helical" evidence="1">
    <location>
        <begin position="37"/>
        <end position="56"/>
    </location>
</feature>
<dbReference type="PANTHER" id="PTHR34220:SF7">
    <property type="entry name" value="SENSOR HISTIDINE KINASE YPDA"/>
    <property type="match status" value="1"/>
</dbReference>
<dbReference type="EMBL" id="CP002859">
    <property type="protein sequence ID" value="AEI50030.1"/>
    <property type="molecule type" value="Genomic_DNA"/>
</dbReference>
<keyword evidence="4" id="KW-1185">Reference proteome</keyword>
<organism evidence="3 4">
    <name type="scientific">Runella slithyformis (strain ATCC 29530 / DSM 19594 / LMG 11500 / NCIMB 11436 / LSU 4)</name>
    <dbReference type="NCBI Taxonomy" id="761193"/>
    <lineage>
        <taxon>Bacteria</taxon>
        <taxon>Pseudomonadati</taxon>
        <taxon>Bacteroidota</taxon>
        <taxon>Cytophagia</taxon>
        <taxon>Cytophagales</taxon>
        <taxon>Spirosomataceae</taxon>
        <taxon>Runella</taxon>
    </lineage>
</organism>
<dbReference type="InterPro" id="IPR050640">
    <property type="entry name" value="Bact_2-comp_sensor_kinase"/>
</dbReference>
<accession>A0A7U3ZMN8</accession>
<feature type="transmembrane region" description="Helical" evidence="1">
    <location>
        <begin position="117"/>
        <end position="135"/>
    </location>
</feature>
<evidence type="ECO:0000313" key="3">
    <source>
        <dbReference type="EMBL" id="AEI50030.1"/>
    </source>
</evidence>
<keyword evidence="3" id="KW-0418">Kinase</keyword>
<keyword evidence="3" id="KW-0808">Transferase</keyword>
<keyword evidence="1" id="KW-0812">Transmembrane</keyword>
<feature type="transmembrane region" description="Helical" evidence="1">
    <location>
        <begin position="77"/>
        <end position="97"/>
    </location>
</feature>
<dbReference type="Proteomes" id="UP000000493">
    <property type="component" value="Chromosome"/>
</dbReference>
<keyword evidence="1" id="KW-0472">Membrane</keyword>
<dbReference type="RefSeq" id="WP_013929333.1">
    <property type="nucleotide sequence ID" value="NC_015703.1"/>
</dbReference>
<dbReference type="GO" id="GO:0016020">
    <property type="term" value="C:membrane"/>
    <property type="evidence" value="ECO:0007669"/>
    <property type="project" value="InterPro"/>
</dbReference>
<sequence length="358" mass="41486">MKVTLNDKRLLIFGPLVLWAVATVFFNLPTLCEDTFTAAKFLIAGLASVYVSWLVGRWMIIEVRRRNPGLENVRQRLIVLGVLSIPVVVLLVAQRLILFDYFVYSDSPKFDWFYPETLFMLGLNLFYLAIIFAVYESRYFFRQWLISKRQTEELSRANLEMQLDSLKNQVQPHFLFNSLNTLQALVKSNENKTAVRFIGDLSQVYRYLLQSNEQQLTSLEKELEFTHAYFGLLKTRFEEGITLDVNVAPMYRHAQIPPLTLQLLVENAVKHNRVSISMPLNIRIFTNNAGELIVQNNLQRKPNNVMPSSQKGLMNIASKYALLRQPQVQIYQNEAVFEVRVPLIGIDEWGVKEKMVKT</sequence>
<evidence type="ECO:0000313" key="4">
    <source>
        <dbReference type="Proteomes" id="UP000000493"/>
    </source>
</evidence>
<dbReference type="KEGG" id="rsi:Runsl_3672"/>